<evidence type="ECO:0000256" key="1">
    <source>
        <dbReference type="ARBA" id="ARBA00001947"/>
    </source>
</evidence>
<dbReference type="Pfam" id="PF00107">
    <property type="entry name" value="ADH_zinc_N"/>
    <property type="match status" value="1"/>
</dbReference>
<protein>
    <recommendedName>
        <fullName evidence="6">Enoyl reductase (ER) domain-containing protein</fullName>
    </recommendedName>
</protein>
<dbReference type="InterPro" id="IPR013149">
    <property type="entry name" value="ADH-like_C"/>
</dbReference>
<dbReference type="Pfam" id="PF08240">
    <property type="entry name" value="ADH_N"/>
    <property type="match status" value="1"/>
</dbReference>
<dbReference type="SMART" id="SM00829">
    <property type="entry name" value="PKS_ER"/>
    <property type="match status" value="1"/>
</dbReference>
<keyword evidence="4" id="KW-0560">Oxidoreductase</keyword>
<dbReference type="AlphaFoldDB" id="A0A7S1XI02"/>
<dbReference type="SUPFAM" id="SSF51735">
    <property type="entry name" value="NAD(P)-binding Rossmann-fold domains"/>
    <property type="match status" value="1"/>
</dbReference>
<dbReference type="FunFam" id="3.40.50.720:FF:000022">
    <property type="entry name" value="Cinnamyl alcohol dehydrogenase"/>
    <property type="match status" value="1"/>
</dbReference>
<dbReference type="InterPro" id="IPR011032">
    <property type="entry name" value="GroES-like_sf"/>
</dbReference>
<dbReference type="EMBL" id="HBGI01005190">
    <property type="protein sequence ID" value="CAD9241640.1"/>
    <property type="molecule type" value="Transcribed_RNA"/>
</dbReference>
<accession>A0A7S1XI02</accession>
<dbReference type="InterPro" id="IPR013154">
    <property type="entry name" value="ADH-like_N"/>
</dbReference>
<keyword evidence="3 5" id="KW-0862">Zinc</keyword>
<feature type="domain" description="Enoyl reductase (ER)" evidence="6">
    <location>
        <begin position="14"/>
        <end position="356"/>
    </location>
</feature>
<evidence type="ECO:0000256" key="3">
    <source>
        <dbReference type="ARBA" id="ARBA00022833"/>
    </source>
</evidence>
<evidence type="ECO:0000256" key="5">
    <source>
        <dbReference type="RuleBase" id="RU361277"/>
    </source>
</evidence>
<reference evidence="7" key="1">
    <citation type="submission" date="2021-01" db="EMBL/GenBank/DDBJ databases">
        <authorList>
            <person name="Corre E."/>
            <person name="Pelletier E."/>
            <person name="Niang G."/>
            <person name="Scheremetjew M."/>
            <person name="Finn R."/>
            <person name="Kale V."/>
            <person name="Holt S."/>
            <person name="Cochrane G."/>
            <person name="Meng A."/>
            <person name="Brown T."/>
            <person name="Cohen L."/>
        </authorList>
    </citation>
    <scope>NUCLEOTIDE SEQUENCE</scope>
    <source>
        <strain evidence="7">CCMP3124</strain>
    </source>
</reference>
<evidence type="ECO:0000313" key="7">
    <source>
        <dbReference type="EMBL" id="CAD9241640.1"/>
    </source>
</evidence>
<organism evidence="7">
    <name type="scientific">Erythrolobus australicus</name>
    <dbReference type="NCBI Taxonomy" id="1077150"/>
    <lineage>
        <taxon>Eukaryota</taxon>
        <taxon>Rhodophyta</taxon>
        <taxon>Bangiophyceae</taxon>
        <taxon>Porphyridiales</taxon>
        <taxon>Porphyridiaceae</taxon>
        <taxon>Erythrolobus</taxon>
    </lineage>
</organism>
<dbReference type="PROSITE" id="PS00059">
    <property type="entry name" value="ADH_ZINC"/>
    <property type="match status" value="1"/>
</dbReference>
<proteinExistence type="inferred from homology"/>
<dbReference type="InterPro" id="IPR002328">
    <property type="entry name" value="ADH_Zn_CS"/>
</dbReference>
<dbReference type="InterPro" id="IPR020843">
    <property type="entry name" value="ER"/>
</dbReference>
<name>A0A7S1XI02_9RHOD</name>
<sequence>MKSCVGYAAFESSGKLSTYNFDRREPQDDDVMLEILYSGVCHSDVHWVRAEWNPSPPYPLVPGHEIVGRVAEVGAKVTKIAVGDIAAVGVQVDSCGECKCCSDQRDDPQYCTKGVFTYASPHGYPDSVESEKVTQGGYSTRIVTREKFVFSVPPALHKNLAGVAPLLCAGITTWAPLQYFAGGEAELRGKKLGVVGLGGLGHMAVKLGKALGCHVTVLSSSESKRKAAIDELGADAYLVHKDKEAMKDAQCSLDVVVDTVSADHDLEALVALLDVGGKYLVVGLPPHKLAFKNSWFVNKKRMLGGTLIGGPVMTQDLLNFCAERGVYADIELIKMDAINDAFERMLASDVKYRFVIDIASSKLE</sequence>
<dbReference type="Gene3D" id="3.90.180.10">
    <property type="entry name" value="Medium-chain alcohol dehydrogenases, catalytic domain"/>
    <property type="match status" value="1"/>
</dbReference>
<comment type="similarity">
    <text evidence="5">Belongs to the zinc-containing alcohol dehydrogenase family.</text>
</comment>
<dbReference type="PANTHER" id="PTHR42683">
    <property type="entry name" value="ALDEHYDE REDUCTASE"/>
    <property type="match status" value="1"/>
</dbReference>
<evidence type="ECO:0000256" key="4">
    <source>
        <dbReference type="ARBA" id="ARBA00023002"/>
    </source>
</evidence>
<comment type="cofactor">
    <cofactor evidence="1 5">
        <name>Zn(2+)</name>
        <dbReference type="ChEBI" id="CHEBI:29105"/>
    </cofactor>
</comment>
<dbReference type="SUPFAM" id="SSF50129">
    <property type="entry name" value="GroES-like"/>
    <property type="match status" value="1"/>
</dbReference>
<gene>
    <name evidence="7" type="ORF">EAUS1353_LOCUS3380</name>
</gene>
<dbReference type="GO" id="GO:0008270">
    <property type="term" value="F:zinc ion binding"/>
    <property type="evidence" value="ECO:0007669"/>
    <property type="project" value="InterPro"/>
</dbReference>
<keyword evidence="2 5" id="KW-0479">Metal-binding</keyword>
<dbReference type="GO" id="GO:0016616">
    <property type="term" value="F:oxidoreductase activity, acting on the CH-OH group of donors, NAD or NADP as acceptor"/>
    <property type="evidence" value="ECO:0007669"/>
    <property type="project" value="InterPro"/>
</dbReference>
<evidence type="ECO:0000259" key="6">
    <source>
        <dbReference type="SMART" id="SM00829"/>
    </source>
</evidence>
<dbReference type="InterPro" id="IPR047109">
    <property type="entry name" value="CAD-like"/>
</dbReference>
<dbReference type="InterPro" id="IPR036291">
    <property type="entry name" value="NAD(P)-bd_dom_sf"/>
</dbReference>
<dbReference type="CDD" id="cd05283">
    <property type="entry name" value="CAD1"/>
    <property type="match status" value="1"/>
</dbReference>
<evidence type="ECO:0000256" key="2">
    <source>
        <dbReference type="ARBA" id="ARBA00022723"/>
    </source>
</evidence>
<dbReference type="Gene3D" id="3.40.50.720">
    <property type="entry name" value="NAD(P)-binding Rossmann-like Domain"/>
    <property type="match status" value="1"/>
</dbReference>